<reference evidence="2" key="2">
    <citation type="journal article" date="2015" name="Data Brief">
        <title>Shoot transcriptome of the giant reed, Arundo donax.</title>
        <authorList>
            <person name="Barrero R.A."/>
            <person name="Guerrero F.D."/>
            <person name="Moolhuijzen P."/>
            <person name="Goolsby J.A."/>
            <person name="Tidwell J."/>
            <person name="Bellgard S.E."/>
            <person name="Bellgard M.I."/>
        </authorList>
    </citation>
    <scope>NUCLEOTIDE SEQUENCE</scope>
    <source>
        <tissue evidence="2">Shoot tissue taken approximately 20 cm above the soil surface</tissue>
    </source>
</reference>
<feature type="region of interest" description="Disordered" evidence="1">
    <location>
        <begin position="1"/>
        <end position="102"/>
    </location>
</feature>
<sequence length="136" mass="13984">MGDTGATAWLGSGSSTWSVREGARSTGTTATRAATETRIAAAIRPPAATETAAGAGNCPMGTVTTARPIRHRGAGRQGGRRTGSPARSRAGVAQRSLVGAHRKGGSQGRIVLWKSARTAVCCHQARRGSTQRWSGM</sequence>
<dbReference type="EMBL" id="GBRH01245743">
    <property type="protein sequence ID" value="JAD52152.1"/>
    <property type="molecule type" value="Transcribed_RNA"/>
</dbReference>
<protein>
    <submittedName>
        <fullName evidence="2">CDKG1</fullName>
    </submittedName>
</protein>
<reference evidence="2" key="1">
    <citation type="submission" date="2014-09" db="EMBL/GenBank/DDBJ databases">
        <authorList>
            <person name="Magalhaes I.L.F."/>
            <person name="Oliveira U."/>
            <person name="Santos F.R."/>
            <person name="Vidigal T.H.D.A."/>
            <person name="Brescovit A.D."/>
            <person name="Santos A.J."/>
        </authorList>
    </citation>
    <scope>NUCLEOTIDE SEQUENCE</scope>
    <source>
        <tissue evidence="2">Shoot tissue taken approximately 20 cm above the soil surface</tissue>
    </source>
</reference>
<organism evidence="2">
    <name type="scientific">Arundo donax</name>
    <name type="common">Giant reed</name>
    <name type="synonym">Donax arundinaceus</name>
    <dbReference type="NCBI Taxonomy" id="35708"/>
    <lineage>
        <taxon>Eukaryota</taxon>
        <taxon>Viridiplantae</taxon>
        <taxon>Streptophyta</taxon>
        <taxon>Embryophyta</taxon>
        <taxon>Tracheophyta</taxon>
        <taxon>Spermatophyta</taxon>
        <taxon>Magnoliopsida</taxon>
        <taxon>Liliopsida</taxon>
        <taxon>Poales</taxon>
        <taxon>Poaceae</taxon>
        <taxon>PACMAD clade</taxon>
        <taxon>Arundinoideae</taxon>
        <taxon>Arundineae</taxon>
        <taxon>Arundo</taxon>
    </lineage>
</organism>
<name>A0A0A9J0K6_ARUDO</name>
<feature type="compositionally biased region" description="Low complexity" evidence="1">
    <location>
        <begin position="24"/>
        <end position="56"/>
    </location>
</feature>
<evidence type="ECO:0000256" key="1">
    <source>
        <dbReference type="SAM" id="MobiDB-lite"/>
    </source>
</evidence>
<evidence type="ECO:0000313" key="2">
    <source>
        <dbReference type="EMBL" id="JAD52152.1"/>
    </source>
</evidence>
<proteinExistence type="predicted"/>
<accession>A0A0A9J0K6</accession>
<dbReference type="AlphaFoldDB" id="A0A0A9J0K6"/>